<dbReference type="InterPro" id="IPR018511">
    <property type="entry name" value="Hemolysin-typ_Ca-bd_CS"/>
</dbReference>
<comment type="caution">
    <text evidence="1">The sequence shown here is derived from an EMBL/GenBank/DDBJ whole genome shotgun (WGS) entry which is preliminary data.</text>
</comment>
<evidence type="ECO:0008006" key="3">
    <source>
        <dbReference type="Google" id="ProtNLM"/>
    </source>
</evidence>
<name>A0A918TFY4_9RHOB</name>
<dbReference type="EMBL" id="BMYJ01000001">
    <property type="protein sequence ID" value="GHC45077.1"/>
    <property type="molecule type" value="Genomic_DNA"/>
</dbReference>
<reference evidence="1" key="1">
    <citation type="journal article" date="2014" name="Int. J. Syst. Evol. Microbiol.">
        <title>Complete genome sequence of Corynebacterium casei LMG S-19264T (=DSM 44701T), isolated from a smear-ripened cheese.</title>
        <authorList>
            <consortium name="US DOE Joint Genome Institute (JGI-PGF)"/>
            <person name="Walter F."/>
            <person name="Albersmeier A."/>
            <person name="Kalinowski J."/>
            <person name="Ruckert C."/>
        </authorList>
    </citation>
    <scope>NUCLEOTIDE SEQUENCE</scope>
    <source>
        <strain evidence="1">KCTC 23310</strain>
    </source>
</reference>
<dbReference type="GO" id="GO:0005615">
    <property type="term" value="C:extracellular space"/>
    <property type="evidence" value="ECO:0007669"/>
    <property type="project" value="InterPro"/>
</dbReference>
<dbReference type="PRINTS" id="PR00313">
    <property type="entry name" value="CABNDNGRPT"/>
</dbReference>
<proteinExistence type="predicted"/>
<reference evidence="1" key="2">
    <citation type="submission" date="2020-09" db="EMBL/GenBank/DDBJ databases">
        <authorList>
            <person name="Sun Q."/>
            <person name="Kim S."/>
        </authorList>
    </citation>
    <scope>NUCLEOTIDE SEQUENCE</scope>
    <source>
        <strain evidence="1">KCTC 23310</strain>
    </source>
</reference>
<keyword evidence="2" id="KW-1185">Reference proteome</keyword>
<dbReference type="Gene3D" id="2.150.10.10">
    <property type="entry name" value="Serralysin-like metalloprotease, C-terminal"/>
    <property type="match status" value="1"/>
</dbReference>
<dbReference type="SUPFAM" id="SSF51120">
    <property type="entry name" value="beta-Roll"/>
    <property type="match status" value="1"/>
</dbReference>
<dbReference type="InterPro" id="IPR001343">
    <property type="entry name" value="Hemolysn_Ca-bd"/>
</dbReference>
<sequence length="573" mass="60654">MSVPLKIGTEFLINSATNNSQNTPTAVTLTDGRFVVAWEDWSGSGADRSFAGVKAQIFNADGSRSGNEFLVNSTTYYSQGSPKLAALDDGRFIICYFDGSEMGGDASSAGIRAQIYDSNGSPEGTEFLVNTTTAGLQSSPVVTKLANGGFAIAWVDNSRSADDAASYALRAQIFSADGSPSGSEFLVNTTTTGHQMDPALVGLADGKFVAVWTDYSMTAGNQEGADIRAQVFNADGSKFGSEWVVNATIPLPQLQPDIQVLANGNMIVVWQDLSLTGGDASLASIKAQILAPDGTAIGSEILVNTTTDDSQIEPVVAVLPDGRFVIVWQDYSWSGGDTSRYAIRAQVFLEDGTRQGDEFLVNTSTMESQKEPTITVLDENRILIAWSDYSGATGDSSSDAIRGQIFDVTMEGKNIRGDAAINKLLGTDWDDSLAGLGASDQIFAADGDDFLFGGTGADRLFGGSGDDRLFGGAGRDELAGGADLDHFIFASAAHAKGDRIKDFQRNVDKIDVSAFMEGGRYIGSAAFKKGVEDQIRYEKSKGLLSGDLNGDGRADWTLTLVNKAALTVADFLF</sequence>
<dbReference type="GO" id="GO:0005509">
    <property type="term" value="F:calcium ion binding"/>
    <property type="evidence" value="ECO:0007669"/>
    <property type="project" value="InterPro"/>
</dbReference>
<dbReference type="InterPro" id="IPR011049">
    <property type="entry name" value="Serralysin-like_metalloprot_C"/>
</dbReference>
<evidence type="ECO:0000313" key="1">
    <source>
        <dbReference type="EMBL" id="GHC45077.1"/>
    </source>
</evidence>
<evidence type="ECO:0000313" key="2">
    <source>
        <dbReference type="Proteomes" id="UP000638981"/>
    </source>
</evidence>
<organism evidence="1 2">
    <name type="scientific">Neogemmobacter tilapiae</name>
    <dbReference type="NCBI Taxonomy" id="875041"/>
    <lineage>
        <taxon>Bacteria</taxon>
        <taxon>Pseudomonadati</taxon>
        <taxon>Pseudomonadota</taxon>
        <taxon>Alphaproteobacteria</taxon>
        <taxon>Rhodobacterales</taxon>
        <taxon>Paracoccaceae</taxon>
        <taxon>Neogemmobacter</taxon>
    </lineage>
</organism>
<dbReference type="AlphaFoldDB" id="A0A918TFY4"/>
<accession>A0A918TFY4</accession>
<gene>
    <name evidence="1" type="ORF">GCM10007315_03000</name>
</gene>
<dbReference type="Pfam" id="PF00353">
    <property type="entry name" value="HemolysinCabind"/>
    <property type="match status" value="2"/>
</dbReference>
<dbReference type="Proteomes" id="UP000638981">
    <property type="component" value="Unassembled WGS sequence"/>
</dbReference>
<protein>
    <recommendedName>
        <fullName evidence="3">Calcium-binding protein</fullName>
    </recommendedName>
</protein>
<dbReference type="PROSITE" id="PS00330">
    <property type="entry name" value="HEMOLYSIN_CALCIUM"/>
    <property type="match status" value="3"/>
</dbReference>